<dbReference type="BioCyc" id="CNIT1237085:G1324-3231-MONOMER"/>
<accession>K0IMA8</accession>
<dbReference type="Proteomes" id="UP000008037">
    <property type="component" value="Chromosome"/>
</dbReference>
<dbReference type="SUPFAM" id="SSF50182">
    <property type="entry name" value="Sm-like ribonucleoproteins"/>
    <property type="match status" value="1"/>
</dbReference>
<dbReference type="RefSeq" id="WP_015020680.1">
    <property type="nucleotide sequence ID" value="NC_018719.1"/>
</dbReference>
<dbReference type="InterPro" id="IPR023408">
    <property type="entry name" value="MscS_beta-dom_sf"/>
</dbReference>
<feature type="compositionally biased region" description="Polar residues" evidence="1">
    <location>
        <begin position="188"/>
        <end position="208"/>
    </location>
</feature>
<evidence type="ECO:0000313" key="2">
    <source>
        <dbReference type="EMBL" id="AFU60147.1"/>
    </source>
</evidence>
<feature type="region of interest" description="Disordered" evidence="1">
    <location>
        <begin position="187"/>
        <end position="208"/>
    </location>
</feature>
<dbReference type="KEGG" id="nga:Ngar_c32310"/>
<protein>
    <submittedName>
        <fullName evidence="2">Putative mechanosensitive ion channel</fullName>
    </submittedName>
</protein>
<dbReference type="HOGENOM" id="CLU_1217619_0_0_2"/>
<evidence type="ECO:0000313" key="3">
    <source>
        <dbReference type="Proteomes" id="UP000008037"/>
    </source>
</evidence>
<dbReference type="InterPro" id="IPR010920">
    <property type="entry name" value="LSM_dom_sf"/>
</dbReference>
<dbReference type="Gene3D" id="2.30.30.60">
    <property type="match status" value="1"/>
</dbReference>
<reference evidence="2 3" key="1">
    <citation type="journal article" date="2012" name="Environ. Microbiol.">
        <title>The genome of the ammonia-oxidizing Candidatus Nitrososphaera gargensis: insights into metabolic versatility and environmental adaptations.</title>
        <authorList>
            <person name="Spang A."/>
            <person name="Poehlein A."/>
            <person name="Offre P."/>
            <person name="Zumbragel S."/>
            <person name="Haider S."/>
            <person name="Rychlik N."/>
            <person name="Nowka B."/>
            <person name="Schmeisser C."/>
            <person name="Lebedeva E.V."/>
            <person name="Rattei T."/>
            <person name="Bohm C."/>
            <person name="Schmid M."/>
            <person name="Galushko A."/>
            <person name="Hatzenpichler R."/>
            <person name="Weinmaier T."/>
            <person name="Daniel R."/>
            <person name="Schleper C."/>
            <person name="Spieck E."/>
            <person name="Streit W."/>
            <person name="Wagner M."/>
        </authorList>
    </citation>
    <scope>NUCLEOTIDE SEQUENCE [LARGE SCALE GENOMIC DNA]</scope>
    <source>
        <strain evidence="3">Ga9.2</strain>
    </source>
</reference>
<dbReference type="AlphaFoldDB" id="K0IMA8"/>
<dbReference type="OrthoDB" id="11475at2157"/>
<dbReference type="STRING" id="1237085.Ngar_c32310"/>
<organism evidence="2 3">
    <name type="scientific">Nitrososphaera gargensis (strain Ga9.2)</name>
    <dbReference type="NCBI Taxonomy" id="1237085"/>
    <lineage>
        <taxon>Archaea</taxon>
        <taxon>Nitrososphaerota</taxon>
        <taxon>Nitrososphaeria</taxon>
        <taxon>Nitrososphaerales</taxon>
        <taxon>Nitrososphaeraceae</taxon>
        <taxon>Nitrososphaera</taxon>
    </lineage>
</organism>
<dbReference type="GeneID" id="13797041"/>
<name>K0IMA8_NITGG</name>
<sequence length="227" mass="25114">MEVGDLATILPLLSIFSSLGMSFVFKDYIADLIATVVIKKTKDIKVGNRIKITNGGATTKGDIMEIGILRTTVMEVGDGERLPSVRTGRLIKVPNYMLISNPVMIYGDTIIDEVVSYIPRPYPDSQLLEESMKQAIINNGHGLIEVGLYQKDDRLVIHGVFEVKTSEMGDERSKILREFLIRSRQIGADSNSAGKDSQVQKPAGAQQQELLVEPKVTIPLQNIEKQD</sequence>
<dbReference type="InParanoid" id="K0IMA8"/>
<proteinExistence type="predicted"/>
<gene>
    <name evidence="2" type="ordered locus">Ngar_c32310</name>
</gene>
<evidence type="ECO:0000256" key="1">
    <source>
        <dbReference type="SAM" id="MobiDB-lite"/>
    </source>
</evidence>
<keyword evidence="3" id="KW-1185">Reference proteome</keyword>
<dbReference type="EMBL" id="CP002408">
    <property type="protein sequence ID" value="AFU60147.1"/>
    <property type="molecule type" value="Genomic_DNA"/>
</dbReference>